<evidence type="ECO:0000256" key="1">
    <source>
        <dbReference type="SAM" id="MobiDB-lite"/>
    </source>
</evidence>
<evidence type="ECO:0000313" key="3">
    <source>
        <dbReference type="EMBL" id="CDQ42243.1"/>
    </source>
</evidence>
<feature type="compositionally biased region" description="Low complexity" evidence="1">
    <location>
        <begin position="324"/>
        <end position="346"/>
    </location>
</feature>
<dbReference type="AlphaFoldDB" id="A0AAV2WDG0"/>
<feature type="compositionally biased region" description="Low complexity" evidence="1">
    <location>
        <begin position="274"/>
        <end position="287"/>
    </location>
</feature>
<dbReference type="InterPro" id="IPR042287">
    <property type="entry name" value="FhaA_N_sf"/>
</dbReference>
<feature type="domain" description="FhaA N-terminal" evidence="2">
    <location>
        <begin position="5"/>
        <end position="118"/>
    </location>
</feature>
<feature type="compositionally biased region" description="Basic and acidic residues" evidence="1">
    <location>
        <begin position="163"/>
        <end position="179"/>
    </location>
</feature>
<accession>A0AAV2WDG0</accession>
<feature type="region of interest" description="Disordered" evidence="1">
    <location>
        <begin position="109"/>
        <end position="370"/>
    </location>
</feature>
<feature type="compositionally biased region" description="Low complexity" evidence="1">
    <location>
        <begin position="246"/>
        <end position="263"/>
    </location>
</feature>
<reference evidence="3" key="2">
    <citation type="submission" date="2015-09" db="EMBL/GenBank/DDBJ databases">
        <title>Draft genome sequence of Mycobacterium neoaurum DSM 44074.</title>
        <authorList>
            <person name="Croce O."/>
            <person name="Robert C."/>
            <person name="Raoult D."/>
            <person name="Drancourt M."/>
        </authorList>
    </citation>
    <scope>NUCLEOTIDE SEQUENCE</scope>
    <source>
        <strain evidence="3">DSM 44074</strain>
    </source>
</reference>
<reference evidence="3" key="1">
    <citation type="submission" date="2014-05" db="EMBL/GenBank/DDBJ databases">
        <authorList>
            <person name="Urmite Genomes"/>
        </authorList>
    </citation>
    <scope>NUCLEOTIDE SEQUENCE</scope>
    <source>
        <strain evidence="3">DSM 44074</strain>
    </source>
</reference>
<name>A0AAV2WDG0_MYCNE</name>
<gene>
    <name evidence="3" type="ORF">BN1047_00093</name>
</gene>
<feature type="compositionally biased region" description="Pro residues" evidence="1">
    <location>
        <begin position="359"/>
        <end position="370"/>
    </location>
</feature>
<sequence length="370" mass="40037">MGLADRIERRLESTVGDAFARVFGGSIVPQEVEALLRREAETHARDVGGGRVLAPNDYVITLSETEYQKVSADPVRTSTTFARHLAGFIQDQGWQTYGDVVVRFAPSPSLHTGQFRTRGAVNPDSTTGDPVAPAERKSAVGAEPGVPAMTDNPSYRGQGQGRPGDEQYDDRYRQQDDQRGTYPPEQGGYPDQGYPQRQGGYSQEQGGYPDQGYPPPSYEQRPPAGYGQPPAGYGEQGYRGRRRPDTATTTTDAPARTRATVRTAARRPRRPTRIRVATAVSSTTVPTTPLPRHRRPRPTTDATVSRPPRAGTPTRVVTASPPDTASRTMARRTTGSRTTGNRTTGSLITASRATGSSPPGTPVPTAPRRR</sequence>
<organism evidence="3 4">
    <name type="scientific">Mycolicibacterium neoaurum</name>
    <name type="common">Mycobacterium neoaurum</name>
    <dbReference type="NCBI Taxonomy" id="1795"/>
    <lineage>
        <taxon>Bacteria</taxon>
        <taxon>Bacillati</taxon>
        <taxon>Actinomycetota</taxon>
        <taxon>Actinomycetes</taxon>
        <taxon>Mycobacteriales</taxon>
        <taxon>Mycobacteriaceae</taxon>
        <taxon>Mycolicibacterium</taxon>
    </lineage>
</organism>
<dbReference type="EMBL" id="LK021337">
    <property type="protein sequence ID" value="CDQ42243.1"/>
    <property type="molecule type" value="Genomic_DNA"/>
</dbReference>
<dbReference type="Pfam" id="PF12401">
    <property type="entry name" value="FhaA_N"/>
    <property type="match status" value="1"/>
</dbReference>
<protein>
    <submittedName>
        <fullName evidence="3">FHA domain-containing protein</fullName>
    </submittedName>
</protein>
<proteinExistence type="predicted"/>
<dbReference type="Proteomes" id="UP000028864">
    <property type="component" value="Unassembled WGS sequence"/>
</dbReference>
<evidence type="ECO:0000313" key="4">
    <source>
        <dbReference type="Proteomes" id="UP000028864"/>
    </source>
</evidence>
<dbReference type="InterPro" id="IPR022128">
    <property type="entry name" value="FhaA_N"/>
</dbReference>
<feature type="compositionally biased region" description="Basic residues" evidence="1">
    <location>
        <begin position="264"/>
        <end position="273"/>
    </location>
</feature>
<feature type="compositionally biased region" description="Low complexity" evidence="1">
    <location>
        <begin position="222"/>
        <end position="233"/>
    </location>
</feature>
<dbReference type="Gene3D" id="3.30.2320.60">
    <property type="entry name" value="FhaA, phosphopeptide-binding domain (DUF3662)"/>
    <property type="match status" value="1"/>
</dbReference>
<evidence type="ECO:0000259" key="2">
    <source>
        <dbReference type="Pfam" id="PF12401"/>
    </source>
</evidence>